<accession>A0A0E0D4E5</accession>
<reference evidence="1" key="2">
    <citation type="submission" date="2018-05" db="EMBL/GenBank/DDBJ databases">
        <title>OmerRS3 (Oryza meridionalis Reference Sequence Version 3).</title>
        <authorList>
            <person name="Zhang J."/>
            <person name="Kudrna D."/>
            <person name="Lee S."/>
            <person name="Talag J."/>
            <person name="Welchert J."/>
            <person name="Wing R.A."/>
        </authorList>
    </citation>
    <scope>NUCLEOTIDE SEQUENCE [LARGE SCALE GENOMIC DNA]</scope>
    <source>
        <strain evidence="1">cv. OR44</strain>
    </source>
</reference>
<reference evidence="1" key="1">
    <citation type="submission" date="2015-04" db="UniProtKB">
        <authorList>
            <consortium name="EnsemblPlants"/>
        </authorList>
    </citation>
    <scope>IDENTIFICATION</scope>
</reference>
<dbReference type="Gramene" id="OMERI03G25460.1">
    <property type="protein sequence ID" value="OMERI03G25460.1"/>
    <property type="gene ID" value="OMERI03G25460"/>
</dbReference>
<evidence type="ECO:0000313" key="2">
    <source>
        <dbReference type="Proteomes" id="UP000008021"/>
    </source>
</evidence>
<name>A0A0E0D4E5_9ORYZ</name>
<dbReference type="Proteomes" id="UP000008021">
    <property type="component" value="Chromosome 3"/>
</dbReference>
<dbReference type="EnsemblPlants" id="OMERI03G25460.1">
    <property type="protein sequence ID" value="OMERI03G25460.1"/>
    <property type="gene ID" value="OMERI03G25460"/>
</dbReference>
<dbReference type="AlphaFoldDB" id="A0A0E0D4E5"/>
<sequence length="138" mass="15276">MAATELATTAAVCGACRDAGDLVKNLAATREVRRPRQRSGRERHARGAFLHDADDPRGALHLQIRATSAGSGRLAVLAGDGGGVGWRQWRLTVAAGRWWRWWWLLTVAAGEWWLWRWRWRLATVAPVAAVVGKAITWG</sequence>
<dbReference type="HOGENOM" id="CLU_1858433_0_0_1"/>
<protein>
    <submittedName>
        <fullName evidence="1">Uncharacterized protein</fullName>
    </submittedName>
</protein>
<keyword evidence="2" id="KW-1185">Reference proteome</keyword>
<organism evidence="1">
    <name type="scientific">Oryza meridionalis</name>
    <dbReference type="NCBI Taxonomy" id="40149"/>
    <lineage>
        <taxon>Eukaryota</taxon>
        <taxon>Viridiplantae</taxon>
        <taxon>Streptophyta</taxon>
        <taxon>Embryophyta</taxon>
        <taxon>Tracheophyta</taxon>
        <taxon>Spermatophyta</taxon>
        <taxon>Magnoliopsida</taxon>
        <taxon>Liliopsida</taxon>
        <taxon>Poales</taxon>
        <taxon>Poaceae</taxon>
        <taxon>BOP clade</taxon>
        <taxon>Oryzoideae</taxon>
        <taxon>Oryzeae</taxon>
        <taxon>Oryzinae</taxon>
        <taxon>Oryza</taxon>
    </lineage>
</organism>
<proteinExistence type="predicted"/>
<evidence type="ECO:0000313" key="1">
    <source>
        <dbReference type="EnsemblPlants" id="OMERI03G25460.1"/>
    </source>
</evidence>